<evidence type="ECO:0000313" key="2">
    <source>
        <dbReference type="Proteomes" id="UP000682782"/>
    </source>
</evidence>
<dbReference type="EC" id="2.7.7.7" evidence="1"/>
<evidence type="ECO:0000313" key="1">
    <source>
        <dbReference type="EMBL" id="QUC67839.1"/>
    </source>
</evidence>
<keyword evidence="1" id="KW-0808">Transferase</keyword>
<protein>
    <submittedName>
        <fullName evidence="1">DNA polymerase III subunit delta</fullName>
        <ecNumber evidence="1">2.7.7.7</ecNumber>
    </submittedName>
</protein>
<proteinExistence type="predicted"/>
<keyword evidence="2" id="KW-1185">Reference proteome</keyword>
<accession>A0AC61MXU6</accession>
<name>A0AC61MXU6_9FIRM</name>
<dbReference type="EMBL" id="CP068393">
    <property type="protein sequence ID" value="QUC67839.1"/>
    <property type="molecule type" value="Genomic_DNA"/>
</dbReference>
<sequence>MDRKDFSRALSQHSLPQVLLFEGEEEHLKQEALAELRHAVLPEGMETLNETILEDPSVDQLIADVETQPFMADKRLIIVRDLPALMGRSEADERLIAYLPSVPETSFLLFYCTGKPDGRKKLYNAVKKLSGIVTFSPLRGTELTRFVVSSFQEAGKECDDRTAEYLIFTVGSDAGLLRNEIQKLASCSIDRTAILPEDVTSLATPSTECTVFQMIDAVVTGQKSRAFTLLRNQLLSGTDRMAILSMLLRQYRLLQHIKIMQYEKRGNDFIRSALGVPPFAVDQYVRQASGYTGGQVKSAVRICFDTEYALKSGRMSQDGAVETVVLKLLNLREKS</sequence>
<keyword evidence="1" id="KW-0548">Nucleotidyltransferase</keyword>
<gene>
    <name evidence="1" type="primary">holA</name>
    <name evidence="1" type="ORF">JYE49_03825</name>
</gene>
<reference evidence="1" key="1">
    <citation type="submission" date="2021-01" db="EMBL/GenBank/DDBJ databases">
        <title>Complete genome sequence of Clostridiales bacterium R-7.</title>
        <authorList>
            <person name="Mahoney-Kurpe S.C."/>
            <person name="Palevich N."/>
            <person name="Koike S."/>
            <person name="Moon C.D."/>
            <person name="Attwood G.T."/>
        </authorList>
    </citation>
    <scope>NUCLEOTIDE SEQUENCE</scope>
    <source>
        <strain evidence="1">R-7</strain>
    </source>
</reference>
<organism evidence="1 2">
    <name type="scientific">Aristaeella hokkaidonensis</name>
    <dbReference type="NCBI Taxonomy" id="3046382"/>
    <lineage>
        <taxon>Bacteria</taxon>
        <taxon>Bacillati</taxon>
        <taxon>Bacillota</taxon>
        <taxon>Clostridia</taxon>
        <taxon>Eubacteriales</taxon>
        <taxon>Aristaeellaceae</taxon>
        <taxon>Aristaeella</taxon>
    </lineage>
</organism>
<dbReference type="Proteomes" id="UP000682782">
    <property type="component" value="Chromosome"/>
</dbReference>